<evidence type="ECO:0000256" key="6">
    <source>
        <dbReference type="ARBA" id="ARBA00022490"/>
    </source>
</evidence>
<feature type="active site" description="Proton donor" evidence="13">
    <location>
        <position position="37"/>
    </location>
</feature>
<dbReference type="UniPathway" id="UPA00028">
    <property type="reaction ID" value="UER00005"/>
</dbReference>
<feature type="binding site" evidence="13">
    <location>
        <position position="61"/>
    </location>
    <ligand>
        <name>(R)-pantoate</name>
        <dbReference type="ChEBI" id="CHEBI:15980"/>
    </ligand>
</feature>
<feature type="binding site" evidence="13">
    <location>
        <position position="61"/>
    </location>
    <ligand>
        <name>beta-alanine</name>
        <dbReference type="ChEBI" id="CHEBI:57966"/>
    </ligand>
</feature>
<evidence type="ECO:0000256" key="11">
    <source>
        <dbReference type="ARBA" id="ARBA00048258"/>
    </source>
</evidence>
<evidence type="ECO:0000256" key="8">
    <source>
        <dbReference type="ARBA" id="ARBA00022655"/>
    </source>
</evidence>
<dbReference type="InterPro" id="IPR003721">
    <property type="entry name" value="Pantoate_ligase"/>
</dbReference>
<dbReference type="FunFam" id="3.40.50.620:FF:000114">
    <property type="entry name" value="Pantothenate synthetase"/>
    <property type="match status" value="1"/>
</dbReference>
<comment type="subunit">
    <text evidence="13">Homodimer.</text>
</comment>
<organism evidence="14 15">
    <name type="scientific">candidate division LCP-89 bacterium B3_LCP</name>
    <dbReference type="NCBI Taxonomy" id="2012998"/>
    <lineage>
        <taxon>Bacteria</taxon>
        <taxon>Pseudomonadati</taxon>
        <taxon>Bacteria division LCP-89</taxon>
    </lineage>
</organism>
<dbReference type="GO" id="GO:0005524">
    <property type="term" value="F:ATP binding"/>
    <property type="evidence" value="ECO:0007669"/>
    <property type="project" value="UniProtKB-KW"/>
</dbReference>
<dbReference type="Proteomes" id="UP000319619">
    <property type="component" value="Unassembled WGS sequence"/>
</dbReference>
<comment type="function">
    <text evidence="12 13">Catalyzes the condensation of pantoate with beta-alanine in an ATP-dependent reaction via a pantoyl-adenylate intermediate.</text>
</comment>
<dbReference type="GO" id="GO:0015940">
    <property type="term" value="P:pantothenate biosynthetic process"/>
    <property type="evidence" value="ECO:0007669"/>
    <property type="project" value="UniProtKB-UniRule"/>
</dbReference>
<evidence type="ECO:0000256" key="3">
    <source>
        <dbReference type="ARBA" id="ARBA00009256"/>
    </source>
</evidence>
<keyword evidence="8 13" id="KW-0566">Pantothenate biosynthesis</keyword>
<feature type="binding site" evidence="13">
    <location>
        <position position="176"/>
    </location>
    <ligand>
        <name>ATP</name>
        <dbReference type="ChEBI" id="CHEBI:30616"/>
    </ligand>
</feature>
<dbReference type="FunFam" id="3.30.1300.10:FF:000001">
    <property type="entry name" value="Pantothenate synthetase"/>
    <property type="match status" value="1"/>
</dbReference>
<sequence>MKTYRTIPDLRDCISREKQAGKRIGLVPTMGFLHEGHLSLVDNIKAHCDFIITSIFINPKQFGPGEDLDKYPRNFDRDKSLLQDRGVDAIFFPKADEIYPEDYLTFIQVDKLGEILCGRSRPAHFQGVTTIVTKLFLITKCDVVAFGQKDYQQAIIIRRMVEDLNFDLEVLICPTVREEDGLAMSSRNSYLQPEERKRAICLVNAFQRARRLYEFGELHTARLRDEMVQAILTIPEVRIDYIEVVDAQTLEPIDKIERPALLAGAIWLGKARLIDNIIIEPK</sequence>
<dbReference type="EMBL" id="NJBN01000007">
    <property type="protein sequence ID" value="TKJ39824.1"/>
    <property type="molecule type" value="Genomic_DNA"/>
</dbReference>
<protein>
    <recommendedName>
        <fullName evidence="5 13">Pantothenate synthetase</fullName>
        <shortName evidence="13">PS</shortName>
        <ecNumber evidence="4 13">6.3.2.1</ecNumber>
    </recommendedName>
    <alternativeName>
        <fullName evidence="13">Pantoate--beta-alanine ligase</fullName>
    </alternativeName>
    <alternativeName>
        <fullName evidence="13">Pantoate-activating enzyme</fullName>
    </alternativeName>
</protein>
<evidence type="ECO:0000256" key="5">
    <source>
        <dbReference type="ARBA" id="ARBA00014155"/>
    </source>
</evidence>
<evidence type="ECO:0000256" key="1">
    <source>
        <dbReference type="ARBA" id="ARBA00004496"/>
    </source>
</evidence>
<reference evidence="14 15" key="1">
    <citation type="submission" date="2017-06" db="EMBL/GenBank/DDBJ databases">
        <title>Novel microbial phyla capable of carbon fixation and sulfur reduction in deep-sea sediments.</title>
        <authorList>
            <person name="Huang J."/>
            <person name="Baker B."/>
            <person name="Wang Y."/>
        </authorList>
    </citation>
    <scope>NUCLEOTIDE SEQUENCE [LARGE SCALE GENOMIC DNA]</scope>
    <source>
        <strain evidence="14">B3_LCP</strain>
    </source>
</reference>
<proteinExistence type="inferred from homology"/>
<dbReference type="SUPFAM" id="SSF52374">
    <property type="entry name" value="Nucleotidylyl transferase"/>
    <property type="match status" value="1"/>
</dbReference>
<evidence type="ECO:0000256" key="13">
    <source>
        <dbReference type="HAMAP-Rule" id="MF_00158"/>
    </source>
</evidence>
<name>A0A532UXZ5_UNCL8</name>
<dbReference type="GO" id="GO:0005829">
    <property type="term" value="C:cytosol"/>
    <property type="evidence" value="ECO:0007669"/>
    <property type="project" value="TreeGrafter"/>
</dbReference>
<feature type="binding site" evidence="13">
    <location>
        <begin position="147"/>
        <end position="150"/>
    </location>
    <ligand>
        <name>ATP</name>
        <dbReference type="ChEBI" id="CHEBI:30616"/>
    </ligand>
</feature>
<evidence type="ECO:0000313" key="15">
    <source>
        <dbReference type="Proteomes" id="UP000319619"/>
    </source>
</evidence>
<comment type="subcellular location">
    <subcellularLocation>
        <location evidence="1 13">Cytoplasm</location>
    </subcellularLocation>
</comment>
<dbReference type="Gene3D" id="3.30.1300.10">
    <property type="entry name" value="Pantoate-beta-alanine ligase, C-terminal domain"/>
    <property type="match status" value="1"/>
</dbReference>
<feature type="binding site" evidence="13">
    <location>
        <position position="153"/>
    </location>
    <ligand>
        <name>(R)-pantoate</name>
        <dbReference type="ChEBI" id="CHEBI:15980"/>
    </ligand>
</feature>
<dbReference type="InterPro" id="IPR042176">
    <property type="entry name" value="Pantoate_ligase_C"/>
</dbReference>
<comment type="similarity">
    <text evidence="3 13">Belongs to the pantothenate synthetase family.</text>
</comment>
<dbReference type="GO" id="GO:0004592">
    <property type="term" value="F:pantoate-beta-alanine ligase activity"/>
    <property type="evidence" value="ECO:0007669"/>
    <property type="project" value="UniProtKB-UniRule"/>
</dbReference>
<dbReference type="CDD" id="cd00560">
    <property type="entry name" value="PanC"/>
    <property type="match status" value="1"/>
</dbReference>
<comment type="catalytic activity">
    <reaction evidence="11 13">
        <text>(R)-pantoate + beta-alanine + ATP = (R)-pantothenate + AMP + diphosphate + H(+)</text>
        <dbReference type="Rhea" id="RHEA:10912"/>
        <dbReference type="ChEBI" id="CHEBI:15378"/>
        <dbReference type="ChEBI" id="CHEBI:15980"/>
        <dbReference type="ChEBI" id="CHEBI:29032"/>
        <dbReference type="ChEBI" id="CHEBI:30616"/>
        <dbReference type="ChEBI" id="CHEBI:33019"/>
        <dbReference type="ChEBI" id="CHEBI:57966"/>
        <dbReference type="ChEBI" id="CHEBI:456215"/>
        <dbReference type="EC" id="6.3.2.1"/>
    </reaction>
</comment>
<evidence type="ECO:0000256" key="4">
    <source>
        <dbReference type="ARBA" id="ARBA00012219"/>
    </source>
</evidence>
<dbReference type="AlphaFoldDB" id="A0A532UXZ5"/>
<keyword evidence="7 13" id="KW-0436">Ligase</keyword>
<feature type="binding site" evidence="13">
    <location>
        <begin position="184"/>
        <end position="187"/>
    </location>
    <ligand>
        <name>ATP</name>
        <dbReference type="ChEBI" id="CHEBI:30616"/>
    </ligand>
</feature>
<keyword evidence="9 13" id="KW-0547">Nucleotide-binding</keyword>
<dbReference type="NCBIfam" id="TIGR00018">
    <property type="entry name" value="panC"/>
    <property type="match status" value="1"/>
</dbReference>
<evidence type="ECO:0000256" key="7">
    <source>
        <dbReference type="ARBA" id="ARBA00022598"/>
    </source>
</evidence>
<keyword evidence="6 13" id="KW-0963">Cytoplasm</keyword>
<evidence type="ECO:0000256" key="12">
    <source>
        <dbReference type="ARBA" id="ARBA00055042"/>
    </source>
</evidence>
<comment type="miscellaneous">
    <text evidence="13">The reaction proceeds by a bi uni uni bi ping pong mechanism.</text>
</comment>
<dbReference type="HAMAP" id="MF_00158">
    <property type="entry name" value="PanC"/>
    <property type="match status" value="1"/>
</dbReference>
<comment type="pathway">
    <text evidence="2 13">Cofactor biosynthesis; (R)-pantothenate biosynthesis; (R)-pantothenate from (R)-pantoate and beta-alanine: step 1/1.</text>
</comment>
<evidence type="ECO:0000256" key="9">
    <source>
        <dbReference type="ARBA" id="ARBA00022741"/>
    </source>
</evidence>
<dbReference type="Pfam" id="PF02569">
    <property type="entry name" value="Pantoate_ligase"/>
    <property type="match status" value="1"/>
</dbReference>
<evidence type="ECO:0000256" key="2">
    <source>
        <dbReference type="ARBA" id="ARBA00004990"/>
    </source>
</evidence>
<dbReference type="Gene3D" id="3.40.50.620">
    <property type="entry name" value="HUPs"/>
    <property type="match status" value="1"/>
</dbReference>
<keyword evidence="10 13" id="KW-0067">ATP-binding</keyword>
<evidence type="ECO:0000256" key="10">
    <source>
        <dbReference type="ARBA" id="ARBA00022840"/>
    </source>
</evidence>
<comment type="caution">
    <text evidence="14">The sequence shown here is derived from an EMBL/GenBank/DDBJ whole genome shotgun (WGS) entry which is preliminary data.</text>
</comment>
<dbReference type="PANTHER" id="PTHR21299">
    <property type="entry name" value="CYTIDYLATE KINASE/PANTOATE-BETA-ALANINE LIGASE"/>
    <property type="match status" value="1"/>
</dbReference>
<dbReference type="InterPro" id="IPR014729">
    <property type="entry name" value="Rossmann-like_a/b/a_fold"/>
</dbReference>
<accession>A0A532UXZ5</accession>
<dbReference type="EC" id="6.3.2.1" evidence="4 13"/>
<evidence type="ECO:0000313" key="14">
    <source>
        <dbReference type="EMBL" id="TKJ39824.1"/>
    </source>
</evidence>
<dbReference type="PANTHER" id="PTHR21299:SF1">
    <property type="entry name" value="PANTOATE--BETA-ALANINE LIGASE"/>
    <property type="match status" value="1"/>
</dbReference>
<feature type="binding site" evidence="13">
    <location>
        <begin position="30"/>
        <end position="37"/>
    </location>
    <ligand>
        <name>ATP</name>
        <dbReference type="ChEBI" id="CHEBI:30616"/>
    </ligand>
</feature>
<gene>
    <name evidence="13" type="primary">panC</name>
    <name evidence="14" type="ORF">CEE37_11140</name>
</gene>